<dbReference type="Proteomes" id="UP000222542">
    <property type="component" value="Unassembled WGS sequence"/>
</dbReference>
<sequence>MKGAYGVAGSIAEQAISSIRTVYSYVGENEMVKIFSNALDESLNLGVKQGLTKGLLLGSMGMIYVSWAFQSWAGSVLVANRGESGGRVFISALCVVLGGLSCMSALPNVSFITEATIAAARIFELIDRVPQIDSEDGKGKILAYVRGDIEFKEVTFSYPSRPDILVLRDFSVKVKAGRTVAIVGGSGSGKSTVISLLERFYDPIKGDILFDGHKIKKLQLKWLRSQMGLVNQEPVLFATSIKGNILFGKEGASMKMVVQAAKAANAHEFIASLPDGYDTHVGQFGFQLSGGQKQRIAIARALIKDPKILLLDEATSALDAQSERIVQEALDQASQGRTTIIIAHRLITIRRADKIAVLQSGRIVESGSHDDLMSKTDEESGVYLKMVKLQQSTTNCEGLSSLCLPKVAKSYTRRSYNMLMSPHVSMSSWQNSPASPFTPTISVSYAPSIHTCSYYYSDGEYLQNFSHPSPSIWRLLQMNAPEWKIALLGCLGAITFGVLQPLYAFCLGSVVSEYTSNDSSKIKSEIKIYSIVFLSIGLTSFIANLLQHYNFAKMGEKLTKRVREKVLSNLLTFEVGWFDQDQNTSAAVCARLSTEARMVRSLVSDRISLLLQVSVSASTAFVLALIVAWRVAIVLISIQPLLISSFYSRSVLMRTISERSQKAQSEGSQLASEAVINHRTITAFSSQDRMLDLFAETQKGPRIENIRHSLLSGAGLFCSQFLTTAAIALTYWYGGRLMNRNLLTSKNLFQVFFLLMSTGKNIADTGSMTSDLARGSSAVASVFATLDRKTEIEPESPEGLKVTKVLKGKIELKSVFFYYPSRPDQVIFQGMNLKIESGKTVALVGQSGSGKSTIIGLIERFYDPIKGQVLIDDRDIKSYNLKSLRSQIALVSQEPTLFAGSIRENIIYGKEEATESEIKKAAICANAHEFISAMEDGYETYCGERGVQLSGGQRQRIALARAILKNPTILLLDEATSALDSVSENLVQEALEKMMISRTSVVVAHRLSTIQKADTIAVIKNGKVVEQGSHSQLLALGKNGSYCGLMKLQSGHSP</sequence>
<evidence type="ECO:0000256" key="6">
    <source>
        <dbReference type="ARBA" id="ARBA00022840"/>
    </source>
</evidence>
<dbReference type="SUPFAM" id="SSF52540">
    <property type="entry name" value="P-loop containing nucleoside triphosphate hydrolases"/>
    <property type="match status" value="2"/>
</dbReference>
<dbReference type="PROSITE" id="PS50929">
    <property type="entry name" value="ABC_TM1F"/>
    <property type="match status" value="2"/>
</dbReference>
<keyword evidence="9" id="KW-0325">Glycoprotein</keyword>
<feature type="domain" description="ABC transporter" evidence="11">
    <location>
        <begin position="149"/>
        <end position="385"/>
    </location>
</feature>
<evidence type="ECO:0000256" key="4">
    <source>
        <dbReference type="ARBA" id="ARBA00022737"/>
    </source>
</evidence>
<keyword evidence="2" id="KW-0813">Transport</keyword>
<dbReference type="GO" id="GO:0055085">
    <property type="term" value="P:transmembrane transport"/>
    <property type="evidence" value="ECO:0000318"/>
    <property type="project" value="GO_Central"/>
</dbReference>
<evidence type="ECO:0000256" key="3">
    <source>
        <dbReference type="ARBA" id="ARBA00022692"/>
    </source>
</evidence>
<dbReference type="EMBL" id="AYRZ02000010">
    <property type="protein sequence ID" value="PHT70417.1"/>
    <property type="molecule type" value="Genomic_DNA"/>
</dbReference>
<keyword evidence="4" id="KW-0677">Repeat</keyword>
<dbReference type="GO" id="GO:0042626">
    <property type="term" value="F:ATPase-coupled transmembrane transporter activity"/>
    <property type="evidence" value="ECO:0000318"/>
    <property type="project" value="GO_Central"/>
</dbReference>
<dbReference type="GO" id="GO:0005524">
    <property type="term" value="F:ATP binding"/>
    <property type="evidence" value="ECO:0007669"/>
    <property type="project" value="UniProtKB-KW"/>
</dbReference>
<gene>
    <name evidence="13" type="ORF">T459_25521</name>
</gene>
<reference evidence="13 14" key="1">
    <citation type="journal article" date="2014" name="Nat. Genet.">
        <title>Genome sequence of the hot pepper provides insights into the evolution of pungency in Capsicum species.</title>
        <authorList>
            <person name="Kim S."/>
            <person name="Park M."/>
            <person name="Yeom S.I."/>
            <person name="Kim Y.M."/>
            <person name="Lee J.M."/>
            <person name="Lee H.A."/>
            <person name="Seo E."/>
            <person name="Choi J."/>
            <person name="Cheong K."/>
            <person name="Kim K.T."/>
            <person name="Jung K."/>
            <person name="Lee G.W."/>
            <person name="Oh S.K."/>
            <person name="Bae C."/>
            <person name="Kim S.B."/>
            <person name="Lee H.Y."/>
            <person name="Kim S.Y."/>
            <person name="Kim M.S."/>
            <person name="Kang B.C."/>
            <person name="Jo Y.D."/>
            <person name="Yang H.B."/>
            <person name="Jeong H.J."/>
            <person name="Kang W.H."/>
            <person name="Kwon J.K."/>
            <person name="Shin C."/>
            <person name="Lim J.Y."/>
            <person name="Park J.H."/>
            <person name="Huh J.H."/>
            <person name="Kim J.S."/>
            <person name="Kim B.D."/>
            <person name="Cohen O."/>
            <person name="Paran I."/>
            <person name="Suh M.C."/>
            <person name="Lee S.B."/>
            <person name="Kim Y.K."/>
            <person name="Shin Y."/>
            <person name="Noh S.J."/>
            <person name="Park J."/>
            <person name="Seo Y.S."/>
            <person name="Kwon S.Y."/>
            <person name="Kim H.A."/>
            <person name="Park J.M."/>
            <person name="Kim H.J."/>
            <person name="Choi S.B."/>
            <person name="Bosland P.W."/>
            <person name="Reeves G."/>
            <person name="Jo S.H."/>
            <person name="Lee B.W."/>
            <person name="Cho H.T."/>
            <person name="Choi H.S."/>
            <person name="Lee M.S."/>
            <person name="Yu Y."/>
            <person name="Do Choi Y."/>
            <person name="Park B.S."/>
            <person name="van Deynze A."/>
            <person name="Ashrafi H."/>
            <person name="Hill T."/>
            <person name="Kim W.T."/>
            <person name="Pai H.S."/>
            <person name="Ahn H.K."/>
            <person name="Yeam I."/>
            <person name="Giovannoni J.J."/>
            <person name="Rose J.K."/>
            <person name="Sorensen I."/>
            <person name="Lee S.J."/>
            <person name="Kim R.W."/>
            <person name="Choi I.Y."/>
            <person name="Choi B.S."/>
            <person name="Lim J.S."/>
            <person name="Lee Y.H."/>
            <person name="Choi D."/>
        </authorList>
    </citation>
    <scope>NUCLEOTIDE SEQUENCE [LARGE SCALE GENOMIC DNA]</scope>
    <source>
        <strain evidence="14">cv. CM334</strain>
    </source>
</reference>
<feature type="domain" description="ABC transmembrane type-1" evidence="12">
    <location>
        <begin position="1"/>
        <end position="114"/>
    </location>
</feature>
<dbReference type="GO" id="GO:0140359">
    <property type="term" value="F:ABC-type transporter activity"/>
    <property type="evidence" value="ECO:0007669"/>
    <property type="project" value="InterPro"/>
</dbReference>
<feature type="transmembrane region" description="Helical" evidence="10">
    <location>
        <begin position="526"/>
        <end position="546"/>
    </location>
</feature>
<dbReference type="PANTHER" id="PTHR45136">
    <property type="entry name" value="ABC TRANSPORTER DOMAIN-CONTAINING PROTEIN"/>
    <property type="match status" value="1"/>
</dbReference>
<keyword evidence="14" id="KW-1185">Reference proteome</keyword>
<reference evidence="13 14" key="2">
    <citation type="journal article" date="2017" name="Genome Biol.">
        <title>New reference genome sequences of hot pepper reveal the massive evolution of plant disease-resistance genes by retroduplication.</title>
        <authorList>
            <person name="Kim S."/>
            <person name="Park J."/>
            <person name="Yeom S.I."/>
            <person name="Kim Y.M."/>
            <person name="Seo E."/>
            <person name="Kim K.T."/>
            <person name="Kim M.S."/>
            <person name="Lee J.M."/>
            <person name="Cheong K."/>
            <person name="Shin H.S."/>
            <person name="Kim S.B."/>
            <person name="Han K."/>
            <person name="Lee J."/>
            <person name="Park M."/>
            <person name="Lee H.A."/>
            <person name="Lee H.Y."/>
            <person name="Lee Y."/>
            <person name="Oh S."/>
            <person name="Lee J.H."/>
            <person name="Choi E."/>
            <person name="Choi E."/>
            <person name="Lee S.E."/>
            <person name="Jeon J."/>
            <person name="Kim H."/>
            <person name="Choi G."/>
            <person name="Song H."/>
            <person name="Lee J."/>
            <person name="Lee S.C."/>
            <person name="Kwon J.K."/>
            <person name="Lee H.Y."/>
            <person name="Koo N."/>
            <person name="Hong Y."/>
            <person name="Kim R.W."/>
            <person name="Kang W.H."/>
            <person name="Huh J.H."/>
            <person name="Kang B.C."/>
            <person name="Yang T.J."/>
            <person name="Lee Y.H."/>
            <person name="Bennetzen J.L."/>
            <person name="Choi D."/>
        </authorList>
    </citation>
    <scope>NUCLEOTIDE SEQUENCE [LARGE SCALE GENOMIC DNA]</scope>
    <source>
        <strain evidence="14">cv. CM334</strain>
    </source>
</reference>
<comment type="caution">
    <text evidence="13">The sequence shown here is derived from an EMBL/GenBank/DDBJ whole genome shotgun (WGS) entry which is preliminary data.</text>
</comment>
<dbReference type="Gramene" id="PHT70417">
    <property type="protein sequence ID" value="PHT70417"/>
    <property type="gene ID" value="T459_25521"/>
</dbReference>
<evidence type="ECO:0000256" key="10">
    <source>
        <dbReference type="SAM" id="Phobius"/>
    </source>
</evidence>
<feature type="transmembrane region" description="Helical" evidence="10">
    <location>
        <begin position="710"/>
        <end position="733"/>
    </location>
</feature>
<keyword evidence="7 10" id="KW-1133">Transmembrane helix</keyword>
<protein>
    <submittedName>
        <fullName evidence="13">ABC transporter B family member 18</fullName>
    </submittedName>
</protein>
<dbReference type="PANTHER" id="PTHR45136:SF2">
    <property type="entry name" value="ABC TRANSPORTER DOMAIN-CONTAINING PROTEIN"/>
    <property type="match status" value="1"/>
</dbReference>
<feature type="transmembrane region" description="Helical" evidence="10">
    <location>
        <begin position="632"/>
        <end position="652"/>
    </location>
</feature>
<dbReference type="InterPro" id="IPR011527">
    <property type="entry name" value="ABC1_TM_dom"/>
</dbReference>
<dbReference type="AlphaFoldDB" id="A0A2G2YKZ2"/>
<organism evidence="13 14">
    <name type="scientific">Capsicum annuum</name>
    <name type="common">Capsicum pepper</name>
    <dbReference type="NCBI Taxonomy" id="4072"/>
    <lineage>
        <taxon>Eukaryota</taxon>
        <taxon>Viridiplantae</taxon>
        <taxon>Streptophyta</taxon>
        <taxon>Embryophyta</taxon>
        <taxon>Tracheophyta</taxon>
        <taxon>Spermatophyta</taxon>
        <taxon>Magnoliopsida</taxon>
        <taxon>eudicotyledons</taxon>
        <taxon>Gunneridae</taxon>
        <taxon>Pentapetalae</taxon>
        <taxon>asterids</taxon>
        <taxon>lamiids</taxon>
        <taxon>Solanales</taxon>
        <taxon>Solanaceae</taxon>
        <taxon>Solanoideae</taxon>
        <taxon>Capsiceae</taxon>
        <taxon>Capsicum</taxon>
    </lineage>
</organism>
<dbReference type="InterPro" id="IPR036640">
    <property type="entry name" value="ABC1_TM_sf"/>
</dbReference>
<evidence type="ECO:0000256" key="2">
    <source>
        <dbReference type="ARBA" id="ARBA00022448"/>
    </source>
</evidence>
<dbReference type="Pfam" id="PF00664">
    <property type="entry name" value="ABC_membrane"/>
    <property type="match status" value="2"/>
</dbReference>
<evidence type="ECO:0000256" key="1">
    <source>
        <dbReference type="ARBA" id="ARBA00007577"/>
    </source>
</evidence>
<evidence type="ECO:0000259" key="12">
    <source>
        <dbReference type="PROSITE" id="PS50929"/>
    </source>
</evidence>
<dbReference type="FunFam" id="3.40.50.300:FF:000205">
    <property type="entry name" value="ABC transporter B family member 4"/>
    <property type="match status" value="2"/>
</dbReference>
<dbReference type="InterPro" id="IPR003439">
    <property type="entry name" value="ABC_transporter-like_ATP-bd"/>
</dbReference>
<evidence type="ECO:0000259" key="11">
    <source>
        <dbReference type="PROSITE" id="PS50893"/>
    </source>
</evidence>
<evidence type="ECO:0000313" key="14">
    <source>
        <dbReference type="Proteomes" id="UP000222542"/>
    </source>
</evidence>
<keyword evidence="3 10" id="KW-0812">Transmembrane</keyword>
<dbReference type="InterPro" id="IPR003593">
    <property type="entry name" value="AAA+_ATPase"/>
</dbReference>
<dbReference type="PROSITE" id="PS00211">
    <property type="entry name" value="ABC_TRANSPORTER_1"/>
    <property type="match status" value="2"/>
</dbReference>
<dbReference type="SMART" id="SM00382">
    <property type="entry name" value="AAA"/>
    <property type="match status" value="2"/>
</dbReference>
<evidence type="ECO:0000256" key="9">
    <source>
        <dbReference type="ARBA" id="ARBA00023180"/>
    </source>
</evidence>
<dbReference type="OMA" id="WAFQSWV"/>
<dbReference type="Pfam" id="PF00005">
    <property type="entry name" value="ABC_tran"/>
    <property type="match status" value="2"/>
</dbReference>
<evidence type="ECO:0000256" key="8">
    <source>
        <dbReference type="ARBA" id="ARBA00023136"/>
    </source>
</evidence>
<dbReference type="InterPro" id="IPR017871">
    <property type="entry name" value="ABC_transporter-like_CS"/>
</dbReference>
<dbReference type="GO" id="GO:0016887">
    <property type="term" value="F:ATP hydrolysis activity"/>
    <property type="evidence" value="ECO:0007669"/>
    <property type="project" value="InterPro"/>
</dbReference>
<dbReference type="PROSITE" id="PS50893">
    <property type="entry name" value="ABC_TRANSPORTER_2"/>
    <property type="match status" value="2"/>
</dbReference>
<dbReference type="InterPro" id="IPR027417">
    <property type="entry name" value="P-loop_NTPase"/>
</dbReference>
<dbReference type="Gene3D" id="1.20.1560.10">
    <property type="entry name" value="ABC transporter type 1, transmembrane domain"/>
    <property type="match status" value="2"/>
</dbReference>
<dbReference type="CDD" id="cd03249">
    <property type="entry name" value="ABC_MTABC3_MDL1_MDL2"/>
    <property type="match status" value="2"/>
</dbReference>
<accession>A0A2G2YKZ2</accession>
<keyword evidence="5" id="KW-0547">Nucleotide-binding</keyword>
<evidence type="ECO:0000256" key="7">
    <source>
        <dbReference type="ARBA" id="ARBA00022989"/>
    </source>
</evidence>
<evidence type="ECO:0000313" key="13">
    <source>
        <dbReference type="EMBL" id="PHT70417.1"/>
    </source>
</evidence>
<feature type="transmembrane region" description="Helical" evidence="10">
    <location>
        <begin position="485"/>
        <end position="506"/>
    </location>
</feature>
<dbReference type="GO" id="GO:0016020">
    <property type="term" value="C:membrane"/>
    <property type="evidence" value="ECO:0000318"/>
    <property type="project" value="GO_Central"/>
</dbReference>
<dbReference type="Gene3D" id="3.40.50.300">
    <property type="entry name" value="P-loop containing nucleotide triphosphate hydrolases"/>
    <property type="match status" value="2"/>
</dbReference>
<evidence type="ECO:0000256" key="5">
    <source>
        <dbReference type="ARBA" id="ARBA00022741"/>
    </source>
</evidence>
<feature type="domain" description="ABC transporter" evidence="11">
    <location>
        <begin position="810"/>
        <end position="1046"/>
    </location>
</feature>
<proteinExistence type="inferred from homology"/>
<dbReference type="CDD" id="cd18578">
    <property type="entry name" value="ABC_6TM_Pgp_ABCB1_D2_like"/>
    <property type="match status" value="1"/>
</dbReference>
<comment type="similarity">
    <text evidence="1">Belongs to the ABC transporter superfamily. ABCB family. Multidrug resistance exporter (TC 3.A.1.201) subfamily.</text>
</comment>
<keyword evidence="6" id="KW-0067">ATP-binding</keyword>
<feature type="domain" description="ABC transmembrane type-1" evidence="12">
    <location>
        <begin position="487"/>
        <end position="774"/>
    </location>
</feature>
<name>A0A2G2YKZ2_CAPAN</name>
<keyword evidence="8 10" id="KW-0472">Membrane</keyword>
<dbReference type="SUPFAM" id="SSF90123">
    <property type="entry name" value="ABC transporter transmembrane region"/>
    <property type="match status" value="2"/>
</dbReference>